<sequence length="234" mass="27160">MHKKCKSWDQMAKSYSIESTRAKRKMRRPIEAIYEISCSILYQRILSFVDSAILILQKHPPQAVEYLLDENHRLSSENSIYIERRGEVDRLSNTIADLHYKLANLNSKLAEHSNLVEEKSWLRRSIIQEDALIAQLPADLQRLQQASQSQRFAPLPRQQGYWEAPGMQNQATFEQQRGVWWENLIADADDELDVALQAQYQINAIRCESLSYFYLFTTSYLKSATIIASTDKNS</sequence>
<keyword evidence="2" id="KW-1185">Reference proteome</keyword>
<dbReference type="AlphaFoldDB" id="M3BB41"/>
<dbReference type="EMBL" id="KB446556">
    <property type="protein sequence ID" value="EME86433.1"/>
    <property type="molecule type" value="Genomic_DNA"/>
</dbReference>
<evidence type="ECO:0000313" key="1">
    <source>
        <dbReference type="EMBL" id="EME86433.1"/>
    </source>
</evidence>
<dbReference type="GeneID" id="19342215"/>
<name>M3BB41_PSEFD</name>
<dbReference type="VEuPathDB" id="FungiDB:MYCFIDRAFT_84571"/>
<dbReference type="HOGENOM" id="CLU_1185464_0_0_1"/>
<accession>M3BB41</accession>
<reference evidence="1 2" key="1">
    <citation type="journal article" date="2012" name="PLoS Pathog.">
        <title>Diverse lifestyles and strategies of plant pathogenesis encoded in the genomes of eighteen Dothideomycetes fungi.</title>
        <authorList>
            <person name="Ohm R.A."/>
            <person name="Feau N."/>
            <person name="Henrissat B."/>
            <person name="Schoch C.L."/>
            <person name="Horwitz B.A."/>
            <person name="Barry K.W."/>
            <person name="Condon B.J."/>
            <person name="Copeland A.C."/>
            <person name="Dhillon B."/>
            <person name="Glaser F."/>
            <person name="Hesse C.N."/>
            <person name="Kosti I."/>
            <person name="LaButti K."/>
            <person name="Lindquist E.A."/>
            <person name="Lucas S."/>
            <person name="Salamov A.A."/>
            <person name="Bradshaw R.E."/>
            <person name="Ciuffetti L."/>
            <person name="Hamelin R.C."/>
            <person name="Kema G.H.J."/>
            <person name="Lawrence C."/>
            <person name="Scott J.A."/>
            <person name="Spatafora J.W."/>
            <person name="Turgeon B.G."/>
            <person name="de Wit P.J.G.M."/>
            <person name="Zhong S."/>
            <person name="Goodwin S.B."/>
            <person name="Grigoriev I.V."/>
        </authorList>
    </citation>
    <scope>NUCLEOTIDE SEQUENCE [LARGE SCALE GENOMIC DNA]</scope>
    <source>
        <strain evidence="1 2">CIRAD86</strain>
    </source>
</reference>
<proteinExistence type="predicted"/>
<gene>
    <name evidence="1" type="ORF">MYCFIDRAFT_84571</name>
</gene>
<dbReference type="KEGG" id="pfj:MYCFIDRAFT_84571"/>
<organism evidence="1 2">
    <name type="scientific">Pseudocercospora fijiensis (strain CIRAD86)</name>
    <name type="common">Black leaf streak disease fungus</name>
    <name type="synonym">Mycosphaerella fijiensis</name>
    <dbReference type="NCBI Taxonomy" id="383855"/>
    <lineage>
        <taxon>Eukaryota</taxon>
        <taxon>Fungi</taxon>
        <taxon>Dikarya</taxon>
        <taxon>Ascomycota</taxon>
        <taxon>Pezizomycotina</taxon>
        <taxon>Dothideomycetes</taxon>
        <taxon>Dothideomycetidae</taxon>
        <taxon>Mycosphaerellales</taxon>
        <taxon>Mycosphaerellaceae</taxon>
        <taxon>Pseudocercospora</taxon>
    </lineage>
</organism>
<dbReference type="Proteomes" id="UP000016932">
    <property type="component" value="Unassembled WGS sequence"/>
</dbReference>
<dbReference type="OrthoDB" id="10637735at2759"/>
<protein>
    <submittedName>
        <fullName evidence="1">Uncharacterized protein</fullName>
    </submittedName>
</protein>
<dbReference type="RefSeq" id="XP_007922917.1">
    <property type="nucleotide sequence ID" value="XM_007924726.1"/>
</dbReference>
<evidence type="ECO:0000313" key="2">
    <source>
        <dbReference type="Proteomes" id="UP000016932"/>
    </source>
</evidence>